<accession>A0A0F3PZ48</accession>
<gene>
    <name evidence="1" type="ORF">APHWI1_0456</name>
</gene>
<evidence type="ECO:0000313" key="2">
    <source>
        <dbReference type="Proteomes" id="UP000033622"/>
    </source>
</evidence>
<dbReference type="EMBL" id="LAOF01000001">
    <property type="protein sequence ID" value="KJV85553.1"/>
    <property type="molecule type" value="Genomic_DNA"/>
</dbReference>
<name>A0A0F3PZ48_ANAPH</name>
<proteinExistence type="predicted"/>
<evidence type="ECO:0000313" key="1">
    <source>
        <dbReference type="EMBL" id="KJV85553.1"/>
    </source>
</evidence>
<protein>
    <submittedName>
        <fullName evidence="1">TonB family domain protein</fullName>
    </submittedName>
</protein>
<dbReference type="AlphaFoldDB" id="A0A0F3PZ48"/>
<dbReference type="PATRIC" id="fig|1359155.3.peg.467"/>
<sequence>MALDPSGKVTTASISDTNLYDRDPLYRALADSALLQG</sequence>
<comment type="caution">
    <text evidence="1">The sequence shown here is derived from an EMBL/GenBank/DDBJ whole genome shotgun (WGS) entry which is preliminary data.</text>
</comment>
<dbReference type="Proteomes" id="UP000033622">
    <property type="component" value="Unassembled WGS sequence"/>
</dbReference>
<reference evidence="1 2" key="1">
    <citation type="submission" date="2015-01" db="EMBL/GenBank/DDBJ databases">
        <title>Genome Sequencing of Rickettsiales.</title>
        <authorList>
            <person name="Daugherty S.C."/>
            <person name="Su Q."/>
            <person name="Abolude K."/>
            <person name="Beier-Sexton M."/>
            <person name="Carlyon J.A."/>
            <person name="Carter R."/>
            <person name="Day N.P."/>
            <person name="Dumler S.J."/>
            <person name="Dyachenko V."/>
            <person name="Godinez A."/>
            <person name="Kurtti T.J."/>
            <person name="Lichay M."/>
            <person name="Mullins K.E."/>
            <person name="Ott S."/>
            <person name="Pappas-Brown V."/>
            <person name="Paris D.H."/>
            <person name="Patel P."/>
            <person name="Richards A.L."/>
            <person name="Sadzewicz L."/>
            <person name="Sears K."/>
            <person name="Seidman D."/>
            <person name="Sengamalay N."/>
            <person name="Stenos J."/>
            <person name="Tallon L.J."/>
            <person name="Vincent G."/>
            <person name="Fraser C.M."/>
            <person name="Munderloh U."/>
            <person name="Dunning-Hotopp J.C."/>
        </authorList>
    </citation>
    <scope>NUCLEOTIDE SEQUENCE [LARGE SCALE GENOMIC DNA]</scope>
    <source>
        <strain evidence="1 2">ApWI1</strain>
    </source>
</reference>
<organism evidence="1 2">
    <name type="scientific">Anaplasma phagocytophilum str. ApWI1</name>
    <dbReference type="NCBI Taxonomy" id="1359155"/>
    <lineage>
        <taxon>Bacteria</taxon>
        <taxon>Pseudomonadati</taxon>
        <taxon>Pseudomonadota</taxon>
        <taxon>Alphaproteobacteria</taxon>
        <taxon>Rickettsiales</taxon>
        <taxon>Anaplasmataceae</taxon>
        <taxon>Anaplasma</taxon>
        <taxon>phagocytophilum group</taxon>
    </lineage>
</organism>